<accession>A0ABR1CH32</accession>
<comment type="caution">
    <text evidence="1">The sequence shown here is derived from an EMBL/GenBank/DDBJ whole genome shotgun (WGS) entry which is preliminary data.</text>
</comment>
<dbReference type="Proteomes" id="UP001303046">
    <property type="component" value="Unassembled WGS sequence"/>
</dbReference>
<evidence type="ECO:0000313" key="2">
    <source>
        <dbReference type="Proteomes" id="UP001303046"/>
    </source>
</evidence>
<dbReference type="EMBL" id="JAVFWL010000002">
    <property type="protein sequence ID" value="KAK6736973.1"/>
    <property type="molecule type" value="Genomic_DNA"/>
</dbReference>
<evidence type="ECO:0008006" key="3">
    <source>
        <dbReference type="Google" id="ProtNLM"/>
    </source>
</evidence>
<reference evidence="1 2" key="1">
    <citation type="submission" date="2023-08" db="EMBL/GenBank/DDBJ databases">
        <title>A Necator americanus chromosomal reference genome.</title>
        <authorList>
            <person name="Ilik V."/>
            <person name="Petrzelkova K.J."/>
            <person name="Pardy F."/>
            <person name="Fuh T."/>
            <person name="Niatou-Singa F.S."/>
            <person name="Gouil Q."/>
            <person name="Baker L."/>
            <person name="Ritchie M.E."/>
            <person name="Jex A.R."/>
            <person name="Gazzola D."/>
            <person name="Li H."/>
            <person name="Toshio Fujiwara R."/>
            <person name="Zhan B."/>
            <person name="Aroian R.V."/>
            <person name="Pafco B."/>
            <person name="Schwarz E.M."/>
        </authorList>
    </citation>
    <scope>NUCLEOTIDE SEQUENCE [LARGE SCALE GENOMIC DNA]</scope>
    <source>
        <strain evidence="1 2">Aroian</strain>
        <tissue evidence="1">Whole animal</tissue>
    </source>
</reference>
<organism evidence="1 2">
    <name type="scientific">Necator americanus</name>
    <name type="common">Human hookworm</name>
    <dbReference type="NCBI Taxonomy" id="51031"/>
    <lineage>
        <taxon>Eukaryota</taxon>
        <taxon>Metazoa</taxon>
        <taxon>Ecdysozoa</taxon>
        <taxon>Nematoda</taxon>
        <taxon>Chromadorea</taxon>
        <taxon>Rhabditida</taxon>
        <taxon>Rhabditina</taxon>
        <taxon>Rhabditomorpha</taxon>
        <taxon>Strongyloidea</taxon>
        <taxon>Ancylostomatidae</taxon>
        <taxon>Bunostominae</taxon>
        <taxon>Necator</taxon>
    </lineage>
</organism>
<gene>
    <name evidence="1" type="primary">Necator_chrII.g7373</name>
    <name evidence="1" type="ORF">RB195_019580</name>
</gene>
<sequence>MTICTYNARTLASEAAIEDLMVQAKKIKYDEHATVEVLVELASSSTQYGTEHRLFRTTRPNRTSADERCGPTSALTIFVAYAQHQATKKKSKLSIWTWRSSTRRSCLYKVIIGDFNAKVGPRRTPEELHIRTHGLQWNDQGAFRVHHDD</sequence>
<name>A0ABR1CH32_NECAM</name>
<keyword evidence="2" id="KW-1185">Reference proteome</keyword>
<protein>
    <recommendedName>
        <fullName evidence="3">Endonuclease/exonuclease/phosphatase domain-containing protein</fullName>
    </recommendedName>
</protein>
<evidence type="ECO:0000313" key="1">
    <source>
        <dbReference type="EMBL" id="KAK6736973.1"/>
    </source>
</evidence>
<proteinExistence type="predicted"/>